<name>A0A363NQT6_9SPHI</name>
<gene>
    <name evidence="1" type="ORF">DCO56_19680</name>
</gene>
<comment type="caution">
    <text evidence="1">The sequence shown here is derived from an EMBL/GenBank/DDBJ whole genome shotgun (WGS) entry which is preliminary data.</text>
</comment>
<protein>
    <submittedName>
        <fullName evidence="1">Uncharacterized protein</fullName>
    </submittedName>
</protein>
<sequence>MSNLDFADEVLIVIACDIILRDQWVNVHLRRSKPWNKKWKTKNKKSPFILDFLSAESYI</sequence>
<evidence type="ECO:0000313" key="2">
    <source>
        <dbReference type="Proteomes" id="UP000250831"/>
    </source>
</evidence>
<proteinExistence type="predicted"/>
<accession>A0A363NQT6</accession>
<reference evidence="1 2" key="1">
    <citation type="submission" date="2018-04" db="EMBL/GenBank/DDBJ databases">
        <title>Sphingobacterium sp. M46 Genome.</title>
        <authorList>
            <person name="Cheng J."/>
            <person name="Li Y."/>
        </authorList>
    </citation>
    <scope>NUCLEOTIDE SEQUENCE [LARGE SCALE GENOMIC DNA]</scope>
    <source>
        <strain evidence="1 2">M46</strain>
    </source>
</reference>
<dbReference type="EMBL" id="QCXX01000005">
    <property type="protein sequence ID" value="PUV23134.1"/>
    <property type="molecule type" value="Genomic_DNA"/>
</dbReference>
<keyword evidence="2" id="KW-1185">Reference proteome</keyword>
<dbReference type="AlphaFoldDB" id="A0A363NQT6"/>
<evidence type="ECO:0000313" key="1">
    <source>
        <dbReference type="EMBL" id="PUV23134.1"/>
    </source>
</evidence>
<dbReference type="Proteomes" id="UP000250831">
    <property type="component" value="Unassembled WGS sequence"/>
</dbReference>
<organism evidence="1 2">
    <name type="scientific">Sphingobacterium athyrii</name>
    <dbReference type="NCBI Taxonomy" id="2152717"/>
    <lineage>
        <taxon>Bacteria</taxon>
        <taxon>Pseudomonadati</taxon>
        <taxon>Bacteroidota</taxon>
        <taxon>Sphingobacteriia</taxon>
        <taxon>Sphingobacteriales</taxon>
        <taxon>Sphingobacteriaceae</taxon>
        <taxon>Sphingobacterium</taxon>
    </lineage>
</organism>